<accession>A0ABD1L9D4</accession>
<proteinExistence type="predicted"/>
<organism evidence="1 2">
    <name type="scientific">Flemingia macrophylla</name>
    <dbReference type="NCBI Taxonomy" id="520843"/>
    <lineage>
        <taxon>Eukaryota</taxon>
        <taxon>Viridiplantae</taxon>
        <taxon>Streptophyta</taxon>
        <taxon>Embryophyta</taxon>
        <taxon>Tracheophyta</taxon>
        <taxon>Spermatophyta</taxon>
        <taxon>Magnoliopsida</taxon>
        <taxon>eudicotyledons</taxon>
        <taxon>Gunneridae</taxon>
        <taxon>Pentapetalae</taxon>
        <taxon>rosids</taxon>
        <taxon>fabids</taxon>
        <taxon>Fabales</taxon>
        <taxon>Fabaceae</taxon>
        <taxon>Papilionoideae</taxon>
        <taxon>50 kb inversion clade</taxon>
        <taxon>NPAAA clade</taxon>
        <taxon>indigoferoid/millettioid clade</taxon>
        <taxon>Phaseoleae</taxon>
        <taxon>Flemingia</taxon>
    </lineage>
</organism>
<dbReference type="Pfam" id="PF04578">
    <property type="entry name" value="DUF594"/>
    <property type="match status" value="1"/>
</dbReference>
<dbReference type="AlphaFoldDB" id="A0ABD1L9D4"/>
<keyword evidence="2" id="KW-1185">Reference proteome</keyword>
<name>A0ABD1L9D4_9FABA</name>
<dbReference type="EMBL" id="JBGMDY010000010">
    <property type="protein sequence ID" value="KAL2320018.1"/>
    <property type="molecule type" value="Genomic_DNA"/>
</dbReference>
<dbReference type="InterPro" id="IPR007658">
    <property type="entry name" value="DUF594"/>
</dbReference>
<gene>
    <name evidence="1" type="ORF">Fmac_028987</name>
</gene>
<protein>
    <submittedName>
        <fullName evidence="1">Uncharacterized protein</fullName>
    </submittedName>
</protein>
<evidence type="ECO:0000313" key="2">
    <source>
        <dbReference type="Proteomes" id="UP001603857"/>
    </source>
</evidence>
<dbReference type="Proteomes" id="UP001603857">
    <property type="component" value="Unassembled WGS sequence"/>
</dbReference>
<comment type="caution">
    <text evidence="1">The sequence shown here is derived from an EMBL/GenBank/DDBJ whole genome shotgun (WGS) entry which is preliminary data.</text>
</comment>
<sequence length="142" mass="16072">MLPVGAGLITLRDMVIEAKKIFVVPPDNLAQLSRTLLQHDTTRIRDEVSEMQNTSVLFHACAIAKQLIAEANSHLTWKFVEDLWIEIMSYASAQCRVDMHAHQLRKGPEYLSHVWLLQAHLGLLDQFQITPRQSSAQVLGSE</sequence>
<reference evidence="1 2" key="1">
    <citation type="submission" date="2024-08" db="EMBL/GenBank/DDBJ databases">
        <title>Insights into the chromosomal genome structure of Flemingia macrophylla.</title>
        <authorList>
            <person name="Ding Y."/>
            <person name="Zhao Y."/>
            <person name="Bi W."/>
            <person name="Wu M."/>
            <person name="Zhao G."/>
            <person name="Gong Y."/>
            <person name="Li W."/>
            <person name="Zhang P."/>
        </authorList>
    </citation>
    <scope>NUCLEOTIDE SEQUENCE [LARGE SCALE GENOMIC DNA]</scope>
    <source>
        <strain evidence="1">DYQJB</strain>
        <tissue evidence="1">Leaf</tissue>
    </source>
</reference>
<dbReference type="PANTHER" id="PTHR31325">
    <property type="entry name" value="OS01G0798800 PROTEIN-RELATED"/>
    <property type="match status" value="1"/>
</dbReference>
<evidence type="ECO:0000313" key="1">
    <source>
        <dbReference type="EMBL" id="KAL2320018.1"/>
    </source>
</evidence>